<dbReference type="PANTHER" id="PTHR13622">
    <property type="entry name" value="THIAMIN PYROPHOSPHOKINASE"/>
    <property type="match status" value="1"/>
</dbReference>
<dbReference type="SUPFAM" id="SSF55811">
    <property type="entry name" value="Nudix"/>
    <property type="match status" value="1"/>
</dbReference>
<dbReference type="Pfam" id="PF15916">
    <property type="entry name" value="DUF4743"/>
    <property type="match status" value="1"/>
</dbReference>
<dbReference type="InterPro" id="IPR015797">
    <property type="entry name" value="NUDIX_hydrolase-like_dom_sf"/>
</dbReference>
<dbReference type="InterPro" id="IPR000086">
    <property type="entry name" value="NUDIX_hydrolase_dom"/>
</dbReference>
<feature type="domain" description="Nudix hydrolase" evidence="1">
    <location>
        <begin position="147"/>
        <end position="298"/>
    </location>
</feature>
<evidence type="ECO:0000313" key="3">
    <source>
        <dbReference type="Proteomes" id="UP001302126"/>
    </source>
</evidence>
<dbReference type="Pfam" id="PF00293">
    <property type="entry name" value="NUDIX"/>
    <property type="match status" value="1"/>
</dbReference>
<dbReference type="CDD" id="cd03676">
    <property type="entry name" value="NUDIX_Tnr3_like"/>
    <property type="match status" value="1"/>
</dbReference>
<dbReference type="FunFam" id="3.90.79.10:FF:000019">
    <property type="entry name" value="Thiamin pyrophosphokinase, putative"/>
    <property type="match status" value="1"/>
</dbReference>
<keyword evidence="2" id="KW-0378">Hydrolase</keyword>
<accession>A0AAN6X552</accession>
<reference evidence="2" key="2">
    <citation type="submission" date="2023-05" db="EMBL/GenBank/DDBJ databases">
        <authorList>
            <consortium name="Lawrence Berkeley National Laboratory"/>
            <person name="Steindorff A."/>
            <person name="Hensen N."/>
            <person name="Bonometti L."/>
            <person name="Westerberg I."/>
            <person name="Brannstrom I.O."/>
            <person name="Guillou S."/>
            <person name="Cros-Aarteil S."/>
            <person name="Calhoun S."/>
            <person name="Haridas S."/>
            <person name="Kuo A."/>
            <person name="Mondo S."/>
            <person name="Pangilinan J."/>
            <person name="Riley R."/>
            <person name="Labutti K."/>
            <person name="Andreopoulos B."/>
            <person name="Lipzen A."/>
            <person name="Chen C."/>
            <person name="Yanf M."/>
            <person name="Daum C."/>
            <person name="Ng V."/>
            <person name="Clum A."/>
            <person name="Ohm R."/>
            <person name="Martin F."/>
            <person name="Silar P."/>
            <person name="Natvig D."/>
            <person name="Lalanne C."/>
            <person name="Gautier V."/>
            <person name="Ament-Velasquez S.L."/>
            <person name="Kruys A."/>
            <person name="Hutchinson M.I."/>
            <person name="Powell A.J."/>
            <person name="Barry K."/>
            <person name="Miller A.N."/>
            <person name="Grigoriev I.V."/>
            <person name="Debuchy R."/>
            <person name="Gladieux P."/>
            <person name="Thoren M.H."/>
            <person name="Johannesson H."/>
        </authorList>
    </citation>
    <scope>NUCLEOTIDE SEQUENCE</scope>
    <source>
        <strain evidence="2">PSN309</strain>
    </source>
</reference>
<protein>
    <submittedName>
        <fullName evidence="2">NUDIX hydrolase 3 superfamily</fullName>
    </submittedName>
</protein>
<dbReference type="Gene3D" id="3.90.79.10">
    <property type="entry name" value="Nucleoside Triphosphate Pyrophosphohydrolase"/>
    <property type="match status" value="1"/>
</dbReference>
<evidence type="ECO:0000313" key="2">
    <source>
        <dbReference type="EMBL" id="KAK4193811.1"/>
    </source>
</evidence>
<dbReference type="PROSITE" id="PS51462">
    <property type="entry name" value="NUDIX"/>
    <property type="match status" value="1"/>
</dbReference>
<proteinExistence type="predicted"/>
<comment type="caution">
    <text evidence="2">The sequence shown here is derived from an EMBL/GenBank/DDBJ whole genome shotgun (WGS) entry which is preliminary data.</text>
</comment>
<name>A0AAN6X552_9PEZI</name>
<dbReference type="InterPro" id="IPR031804">
    <property type="entry name" value="DUF4743"/>
</dbReference>
<dbReference type="GO" id="GO:0044715">
    <property type="term" value="F:8-oxo-dGDP phosphatase activity"/>
    <property type="evidence" value="ECO:0007669"/>
    <property type="project" value="TreeGrafter"/>
</dbReference>
<dbReference type="PANTHER" id="PTHR13622:SF8">
    <property type="entry name" value="THIAMIN PYROPHOSPHOKINASE 1"/>
    <property type="match status" value="1"/>
</dbReference>
<dbReference type="EMBL" id="MU864350">
    <property type="protein sequence ID" value="KAK4193811.1"/>
    <property type="molecule type" value="Genomic_DNA"/>
</dbReference>
<evidence type="ECO:0000259" key="1">
    <source>
        <dbReference type="PROSITE" id="PS51462"/>
    </source>
</evidence>
<dbReference type="Proteomes" id="UP001302126">
    <property type="component" value="Unassembled WGS sequence"/>
</dbReference>
<gene>
    <name evidence="2" type="ORF">QBC35DRAFT_7087</name>
</gene>
<dbReference type="AlphaFoldDB" id="A0AAN6X552"/>
<keyword evidence="3" id="KW-1185">Reference proteome</keyword>
<organism evidence="2 3">
    <name type="scientific">Podospora australis</name>
    <dbReference type="NCBI Taxonomy" id="1536484"/>
    <lineage>
        <taxon>Eukaryota</taxon>
        <taxon>Fungi</taxon>
        <taxon>Dikarya</taxon>
        <taxon>Ascomycota</taxon>
        <taxon>Pezizomycotina</taxon>
        <taxon>Sordariomycetes</taxon>
        <taxon>Sordariomycetidae</taxon>
        <taxon>Sordariales</taxon>
        <taxon>Podosporaceae</taxon>
        <taxon>Podospora</taxon>
    </lineage>
</organism>
<reference evidence="2" key="1">
    <citation type="journal article" date="2023" name="Mol. Phylogenet. Evol.">
        <title>Genome-scale phylogeny and comparative genomics of the fungal order Sordariales.</title>
        <authorList>
            <person name="Hensen N."/>
            <person name="Bonometti L."/>
            <person name="Westerberg I."/>
            <person name="Brannstrom I.O."/>
            <person name="Guillou S."/>
            <person name="Cros-Aarteil S."/>
            <person name="Calhoun S."/>
            <person name="Haridas S."/>
            <person name="Kuo A."/>
            <person name="Mondo S."/>
            <person name="Pangilinan J."/>
            <person name="Riley R."/>
            <person name="LaButti K."/>
            <person name="Andreopoulos B."/>
            <person name="Lipzen A."/>
            <person name="Chen C."/>
            <person name="Yan M."/>
            <person name="Daum C."/>
            <person name="Ng V."/>
            <person name="Clum A."/>
            <person name="Steindorff A."/>
            <person name="Ohm R.A."/>
            <person name="Martin F."/>
            <person name="Silar P."/>
            <person name="Natvig D.O."/>
            <person name="Lalanne C."/>
            <person name="Gautier V."/>
            <person name="Ament-Velasquez S.L."/>
            <person name="Kruys A."/>
            <person name="Hutchinson M.I."/>
            <person name="Powell A.J."/>
            <person name="Barry K."/>
            <person name="Miller A.N."/>
            <person name="Grigoriev I.V."/>
            <person name="Debuchy R."/>
            <person name="Gladieux P."/>
            <person name="Hiltunen Thoren M."/>
            <person name="Johannesson H."/>
        </authorList>
    </citation>
    <scope>NUCLEOTIDE SEQUENCE</scope>
    <source>
        <strain evidence="2">PSN309</strain>
    </source>
</reference>
<sequence length="343" mass="39370">MTQKRFTSLDLVGVIDGFPYADSDPDAHAKVLERYYTLVWEDSEGQFPIGYVPLSVIDALSKTPANITGPVNIDPTARTVSLWHQLPTYEERTSQAARLTQYWRQNETFKMLKTWRNELWPVYGRKGELLLSLERASMGLFGTTRFGVHMNAFIRRADETSKYPFRIWVPKRAITKPNYPGMLDNAVAGGLMTNEDPFECIIREADEEASLPEDVMRKNTVETGIITYIQITDERTGGEAGYIYPECQWVYDLELPSDNSVVPTPKDGEVESFNLRTVEEIQEQLAQGLWKPNCAVVMLDFFVRHGIYTRENEPHYDALYARSHRLIPFPGPHLTYRKRETSS</sequence>